<accession>A0A0M5KTY0</accession>
<reference evidence="1 2" key="1">
    <citation type="journal article" date="2015" name="Genome Announc.">
        <title>Complete Genome Sequence of Bartonella ancashensis Strain 20.00, Isolated from the Blood of a Patient with Verruga Peruana.</title>
        <authorList>
            <person name="Hang J."/>
            <person name="Mullins K.E."/>
            <person name="Clifford R.J."/>
            <person name="Onmus-Leone F."/>
            <person name="Yang Y."/>
            <person name="Jiang J."/>
            <person name="Leguia M."/>
            <person name="Kasper M.R."/>
            <person name="Maguina C."/>
            <person name="Lesho E.P."/>
            <person name="Jarman R.G."/>
            <person name="Richards A.L."/>
            <person name="Blazes D."/>
        </authorList>
    </citation>
    <scope>NUCLEOTIDE SEQUENCE [LARGE SCALE GENOMIC DNA]</scope>
    <source>
        <strain evidence="1 2">20.00</strain>
    </source>
</reference>
<keyword evidence="2" id="KW-1185">Reference proteome</keyword>
<name>A0A0M5KTY0_9HYPH</name>
<gene>
    <name evidence="1" type="ORF">PU02_1164</name>
</gene>
<evidence type="ECO:0000313" key="2">
    <source>
        <dbReference type="Proteomes" id="UP000057213"/>
    </source>
</evidence>
<dbReference type="STRING" id="1318743.PU02_1164"/>
<dbReference type="EMBL" id="CP010401">
    <property type="protein sequence ID" value="ALE03978.1"/>
    <property type="molecule type" value="Genomic_DNA"/>
</dbReference>
<sequence>MILASRVFALGCLELQKRPFFFGYHPKRQVAGALRQDQ</sequence>
<proteinExistence type="predicted"/>
<dbReference type="PATRIC" id="fig|1318743.3.peg.1181"/>
<protein>
    <submittedName>
        <fullName evidence="1">Uncharacterized protein</fullName>
    </submittedName>
</protein>
<dbReference type="Proteomes" id="UP000057213">
    <property type="component" value="Chromosome"/>
</dbReference>
<dbReference type="AlphaFoldDB" id="A0A0M5KTY0"/>
<evidence type="ECO:0000313" key="1">
    <source>
        <dbReference type="EMBL" id="ALE03978.1"/>
    </source>
</evidence>
<dbReference type="KEGG" id="banc:PU02_1164"/>
<organism evidence="1 2">
    <name type="scientific">Bartonella ancashensis</name>
    <dbReference type="NCBI Taxonomy" id="1318743"/>
    <lineage>
        <taxon>Bacteria</taxon>
        <taxon>Pseudomonadati</taxon>
        <taxon>Pseudomonadota</taxon>
        <taxon>Alphaproteobacteria</taxon>
        <taxon>Hyphomicrobiales</taxon>
        <taxon>Bartonellaceae</taxon>
        <taxon>Bartonella</taxon>
    </lineage>
</organism>